<accession>A0ABY4M1H0</accession>
<organism evidence="1 2">
    <name type="scientific">Streptomyces halobius</name>
    <dbReference type="NCBI Taxonomy" id="2879846"/>
    <lineage>
        <taxon>Bacteria</taxon>
        <taxon>Bacillati</taxon>
        <taxon>Actinomycetota</taxon>
        <taxon>Actinomycetes</taxon>
        <taxon>Kitasatosporales</taxon>
        <taxon>Streptomycetaceae</taxon>
        <taxon>Streptomyces</taxon>
    </lineage>
</organism>
<gene>
    <name evidence="1" type="ORF">K9S39_03495</name>
</gene>
<reference evidence="1" key="1">
    <citation type="submission" date="2021-10" db="EMBL/GenBank/DDBJ databases">
        <title>Streptomyces nigrumlapis sp.nov.,an antimicrobial producing actinobacterium isolated from Black Gobi rocks.</title>
        <authorList>
            <person name="Wen Y."/>
            <person name="Zhang W."/>
            <person name="Liu X.G."/>
        </authorList>
    </citation>
    <scope>NUCLEOTIDE SEQUENCE</scope>
    <source>
        <strain evidence="1">ST13-2-2</strain>
    </source>
</reference>
<evidence type="ECO:0000313" key="2">
    <source>
        <dbReference type="Proteomes" id="UP000830115"/>
    </source>
</evidence>
<dbReference type="Proteomes" id="UP000830115">
    <property type="component" value="Chromosome"/>
</dbReference>
<name>A0ABY4M1H0_9ACTN</name>
<dbReference type="RefSeq" id="WP_248861860.1">
    <property type="nucleotide sequence ID" value="NZ_CP086322.1"/>
</dbReference>
<keyword evidence="2" id="KW-1185">Reference proteome</keyword>
<dbReference type="InterPro" id="IPR012340">
    <property type="entry name" value="NA-bd_OB-fold"/>
</dbReference>
<dbReference type="Gene3D" id="2.40.50.140">
    <property type="entry name" value="Nucleic acid-binding proteins"/>
    <property type="match status" value="1"/>
</dbReference>
<dbReference type="EMBL" id="CP086322">
    <property type="protein sequence ID" value="UQA91068.1"/>
    <property type="molecule type" value="Genomic_DNA"/>
</dbReference>
<dbReference type="SUPFAM" id="SSF50249">
    <property type="entry name" value="Nucleic acid-binding proteins"/>
    <property type="match status" value="1"/>
</dbReference>
<evidence type="ECO:0000313" key="1">
    <source>
        <dbReference type="EMBL" id="UQA91068.1"/>
    </source>
</evidence>
<proteinExistence type="predicted"/>
<sequence length="75" mass="7914">MPQGVVQWCDAARGLGMVREDSSGADVSAERLAVHCSWPLVAGELVMFDMTTDADGTRADNVRCLGQGCAREATA</sequence>
<protein>
    <submittedName>
        <fullName evidence="1">Cold shock domain-containing protein</fullName>
    </submittedName>
</protein>